<accession>A0ABP8RA34</accession>
<protein>
    <submittedName>
        <fullName evidence="2">Uncharacterized protein</fullName>
    </submittedName>
</protein>
<dbReference type="RefSeq" id="WP_345475919.1">
    <property type="nucleotide sequence ID" value="NZ_BAABHF010000096.1"/>
</dbReference>
<comment type="caution">
    <text evidence="2">The sequence shown here is derived from an EMBL/GenBank/DDBJ whole genome shotgun (WGS) entry which is preliminary data.</text>
</comment>
<keyword evidence="3" id="KW-1185">Reference proteome</keyword>
<organism evidence="2 3">
    <name type="scientific">Actinoallomurus oryzae</name>
    <dbReference type="NCBI Taxonomy" id="502180"/>
    <lineage>
        <taxon>Bacteria</taxon>
        <taxon>Bacillati</taxon>
        <taxon>Actinomycetota</taxon>
        <taxon>Actinomycetes</taxon>
        <taxon>Streptosporangiales</taxon>
        <taxon>Thermomonosporaceae</taxon>
        <taxon>Actinoallomurus</taxon>
    </lineage>
</organism>
<feature type="compositionally biased region" description="Basic and acidic residues" evidence="1">
    <location>
        <begin position="57"/>
        <end position="76"/>
    </location>
</feature>
<dbReference type="EMBL" id="BAABHF010000096">
    <property type="protein sequence ID" value="GAA4522772.1"/>
    <property type="molecule type" value="Genomic_DNA"/>
</dbReference>
<sequence>MFSLRLNNDGHIAGERGELPNTYPPRPRFPHGVRWSDDPLHAYGPTPTPSDPAEPDPAPRDADDPLDLSTDHQATD</sequence>
<feature type="compositionally biased region" description="Pro residues" evidence="1">
    <location>
        <begin position="46"/>
        <end position="56"/>
    </location>
</feature>
<feature type="region of interest" description="Disordered" evidence="1">
    <location>
        <begin position="1"/>
        <end position="76"/>
    </location>
</feature>
<name>A0ABP8RA34_9ACTN</name>
<reference evidence="3" key="1">
    <citation type="journal article" date="2019" name="Int. J. Syst. Evol. Microbiol.">
        <title>The Global Catalogue of Microorganisms (GCM) 10K type strain sequencing project: providing services to taxonomists for standard genome sequencing and annotation.</title>
        <authorList>
            <consortium name="The Broad Institute Genomics Platform"/>
            <consortium name="The Broad Institute Genome Sequencing Center for Infectious Disease"/>
            <person name="Wu L."/>
            <person name="Ma J."/>
        </authorList>
    </citation>
    <scope>NUCLEOTIDE SEQUENCE [LARGE SCALE GENOMIC DNA]</scope>
    <source>
        <strain evidence="3">JCM 17933</strain>
    </source>
</reference>
<proteinExistence type="predicted"/>
<evidence type="ECO:0000313" key="3">
    <source>
        <dbReference type="Proteomes" id="UP001500503"/>
    </source>
</evidence>
<gene>
    <name evidence="2" type="ORF">GCM10023191_102160</name>
</gene>
<dbReference type="Proteomes" id="UP001500503">
    <property type="component" value="Unassembled WGS sequence"/>
</dbReference>
<evidence type="ECO:0000256" key="1">
    <source>
        <dbReference type="SAM" id="MobiDB-lite"/>
    </source>
</evidence>
<evidence type="ECO:0000313" key="2">
    <source>
        <dbReference type="EMBL" id="GAA4522772.1"/>
    </source>
</evidence>